<keyword evidence="2" id="KW-0539">Nucleus</keyword>
<feature type="compositionally biased region" description="Polar residues" evidence="3">
    <location>
        <begin position="843"/>
        <end position="857"/>
    </location>
</feature>
<protein>
    <recommendedName>
        <fullName evidence="4">Zn(2)-C6 fungal-type domain-containing protein</fullName>
    </recommendedName>
</protein>
<dbReference type="CDD" id="cd00067">
    <property type="entry name" value="GAL4"/>
    <property type="match status" value="1"/>
</dbReference>
<dbReference type="SMART" id="SM00066">
    <property type="entry name" value="GAL4"/>
    <property type="match status" value="1"/>
</dbReference>
<feature type="region of interest" description="Disordered" evidence="3">
    <location>
        <begin position="670"/>
        <end position="821"/>
    </location>
</feature>
<dbReference type="Gene3D" id="4.10.240.10">
    <property type="entry name" value="Zn(2)-C6 fungal-type DNA-binding domain"/>
    <property type="match status" value="1"/>
</dbReference>
<dbReference type="InterPro" id="IPR007219">
    <property type="entry name" value="XnlR_reg_dom"/>
</dbReference>
<dbReference type="PANTHER" id="PTHR46910:SF1">
    <property type="entry name" value="MISCELLANEOUS ZN(II)2CYS6 TRANSCRIPTION FACTOR (EUROFUNG)-RELATED"/>
    <property type="match status" value="1"/>
</dbReference>
<name>A0A166N5U0_9AGAM</name>
<dbReference type="PANTHER" id="PTHR46910">
    <property type="entry name" value="TRANSCRIPTION FACTOR PDR1"/>
    <property type="match status" value="1"/>
</dbReference>
<dbReference type="GO" id="GO:0006351">
    <property type="term" value="P:DNA-templated transcription"/>
    <property type="evidence" value="ECO:0007669"/>
    <property type="project" value="InterPro"/>
</dbReference>
<evidence type="ECO:0000256" key="3">
    <source>
        <dbReference type="SAM" id="MobiDB-lite"/>
    </source>
</evidence>
<sequence length="977" mass="107221">MTHQSKKKRAEDDEMNDDASKQPLQMQRRRVWRACESCRRKKIKCDGTEPTCSQCSASGSQCTWLQTKDRAALSRHYVQELEARLLHMETVFQQIAPVLDQIQPSAGGVGPNTAPGTNITTSLTSAAELLQSINSRERGIGGSSGADVHNIGASPSTAIKVEDDVSESFGQLALDEYGGMRWIGGSSTMSLIQSFRALTTSPLNRISPMEEDPRAPGPSVNKLYFPASVFFGKVHALPGAEEVEYPERDLADKLVDAYFTRLHFLMPVIDKPSFIRRYEHLIANKEDPVLARNEAGFMSLVFAVFACSVKLVDDPRLVTAGKPDDGGMGMVYYERALILHYISHANIQISHVQSLILMSSFLCSINCLPQAWLLAGQAVRTAQDLGLHRSPRRLTITPIDKETRRKIWWGVYSLDRMLALALGRPLGIEDADCDVELPVNIDDEDLPEYFSVGANASEPQLSLMAGTNALTGLYHIAGRVLRQVYALDKCKDNLEPEKRAELHRIVEALDKELVKWCDDLPIQFKSEPSTEKQVSMGAILCSHYYSVLTTLHRNFLPVKRDHAVVPKSTAKAVSSARSCIRLAPSIKNVIPPSHHLAFFIQHLFSSAVIVLLYAMHAPDPRASAAAMEEGRSCLGALESWEGYWPGARKCRELLTELSNTADEVIKKAAHDAPNTHALSSNSPGHERRRSVTISTAVPTSPTPGRAAVKKNSRKISRSRDPYSRRQPAASAIRSESAHRARSTSRKRGHDDGEPPDGTIPYSIQYANPNPVSPHSSPSSRGLPSPAMSSLEPTPTQEAPSPRLVAGPSYNNYNSSAPLSPLHVPTHQQQQYANYDYGNYHSPLAQSSTNQWPVESNDPNAGMDMYSSNAYTGVSYGGETFDSHYINYGGNADMNSTVSGLSTTPPTASFDASGLPFQGLDFMRGLNSGGTYATSSEQDSLWHTFDATAFSGDPELPFVVPESLDGYDHDGQLQHHHQ</sequence>
<feature type="compositionally biased region" description="Polar residues" evidence="3">
    <location>
        <begin position="808"/>
        <end position="817"/>
    </location>
</feature>
<feature type="compositionally biased region" description="Basic residues" evidence="3">
    <location>
        <begin position="707"/>
        <end position="716"/>
    </location>
</feature>
<reference evidence="5 6" key="1">
    <citation type="journal article" date="2016" name="Mol. Biol. Evol.">
        <title>Comparative Genomics of Early-Diverging Mushroom-Forming Fungi Provides Insights into the Origins of Lignocellulose Decay Capabilities.</title>
        <authorList>
            <person name="Nagy L.G."/>
            <person name="Riley R."/>
            <person name="Tritt A."/>
            <person name="Adam C."/>
            <person name="Daum C."/>
            <person name="Floudas D."/>
            <person name="Sun H."/>
            <person name="Yadav J.S."/>
            <person name="Pangilinan J."/>
            <person name="Larsson K.H."/>
            <person name="Matsuura K."/>
            <person name="Barry K."/>
            <person name="Labutti K."/>
            <person name="Kuo R."/>
            <person name="Ohm R.A."/>
            <person name="Bhattacharya S.S."/>
            <person name="Shirouzu T."/>
            <person name="Yoshinaga Y."/>
            <person name="Martin F.M."/>
            <person name="Grigoriev I.V."/>
            <person name="Hibbett D.S."/>
        </authorList>
    </citation>
    <scope>NUCLEOTIDE SEQUENCE [LARGE SCALE GENOMIC DNA]</scope>
    <source>
        <strain evidence="5 6">CBS 109695</strain>
    </source>
</reference>
<evidence type="ECO:0000259" key="4">
    <source>
        <dbReference type="PROSITE" id="PS50048"/>
    </source>
</evidence>
<gene>
    <name evidence="5" type="ORF">FIBSPDRAFT_856879</name>
</gene>
<dbReference type="EMBL" id="KV417525">
    <property type="protein sequence ID" value="KZP24674.1"/>
    <property type="molecule type" value="Genomic_DNA"/>
</dbReference>
<dbReference type="SMART" id="SM00906">
    <property type="entry name" value="Fungal_trans"/>
    <property type="match status" value="1"/>
</dbReference>
<dbReference type="GO" id="GO:0008270">
    <property type="term" value="F:zinc ion binding"/>
    <property type="evidence" value="ECO:0007669"/>
    <property type="project" value="InterPro"/>
</dbReference>
<dbReference type="Pfam" id="PF00172">
    <property type="entry name" value="Zn_clus"/>
    <property type="match status" value="1"/>
</dbReference>
<accession>A0A166N5U0</accession>
<dbReference type="AlphaFoldDB" id="A0A166N5U0"/>
<dbReference type="Pfam" id="PF04082">
    <property type="entry name" value="Fungal_trans"/>
    <property type="match status" value="1"/>
</dbReference>
<evidence type="ECO:0000313" key="5">
    <source>
        <dbReference type="EMBL" id="KZP24674.1"/>
    </source>
</evidence>
<feature type="domain" description="Zn(2)-C6 fungal-type" evidence="4">
    <location>
        <begin position="34"/>
        <end position="64"/>
    </location>
</feature>
<dbReference type="InterPro" id="IPR001138">
    <property type="entry name" value="Zn2Cys6_DnaBD"/>
</dbReference>
<dbReference type="OrthoDB" id="434771at2759"/>
<dbReference type="PROSITE" id="PS50048">
    <property type="entry name" value="ZN2_CY6_FUNGAL_2"/>
    <property type="match status" value="1"/>
</dbReference>
<evidence type="ECO:0000256" key="1">
    <source>
        <dbReference type="ARBA" id="ARBA00022723"/>
    </source>
</evidence>
<proteinExistence type="predicted"/>
<feature type="region of interest" description="Disordered" evidence="3">
    <location>
        <begin position="1"/>
        <end position="25"/>
    </location>
</feature>
<dbReference type="GO" id="GO:0000981">
    <property type="term" value="F:DNA-binding transcription factor activity, RNA polymerase II-specific"/>
    <property type="evidence" value="ECO:0007669"/>
    <property type="project" value="InterPro"/>
</dbReference>
<keyword evidence="1" id="KW-0479">Metal-binding</keyword>
<evidence type="ECO:0000313" key="6">
    <source>
        <dbReference type="Proteomes" id="UP000076532"/>
    </source>
</evidence>
<feature type="compositionally biased region" description="Polar residues" evidence="3">
    <location>
        <begin position="786"/>
        <end position="798"/>
    </location>
</feature>
<dbReference type="PROSITE" id="PS00463">
    <property type="entry name" value="ZN2_CY6_FUNGAL_1"/>
    <property type="match status" value="1"/>
</dbReference>
<feature type="region of interest" description="Disordered" evidence="3">
    <location>
        <begin position="837"/>
        <end position="857"/>
    </location>
</feature>
<dbReference type="InterPro" id="IPR050987">
    <property type="entry name" value="AtrR-like"/>
</dbReference>
<dbReference type="Proteomes" id="UP000076532">
    <property type="component" value="Unassembled WGS sequence"/>
</dbReference>
<evidence type="ECO:0000256" key="2">
    <source>
        <dbReference type="ARBA" id="ARBA00023242"/>
    </source>
</evidence>
<dbReference type="CDD" id="cd12148">
    <property type="entry name" value="fungal_TF_MHR"/>
    <property type="match status" value="1"/>
</dbReference>
<keyword evidence="6" id="KW-1185">Reference proteome</keyword>
<dbReference type="STRING" id="436010.A0A166N5U0"/>
<dbReference type="GO" id="GO:0003677">
    <property type="term" value="F:DNA binding"/>
    <property type="evidence" value="ECO:0007669"/>
    <property type="project" value="InterPro"/>
</dbReference>
<dbReference type="InterPro" id="IPR036864">
    <property type="entry name" value="Zn2-C6_fun-type_DNA-bd_sf"/>
</dbReference>
<dbReference type="SUPFAM" id="SSF57701">
    <property type="entry name" value="Zn2/Cys6 DNA-binding domain"/>
    <property type="match status" value="1"/>
</dbReference>
<organism evidence="5 6">
    <name type="scientific">Athelia psychrophila</name>
    <dbReference type="NCBI Taxonomy" id="1759441"/>
    <lineage>
        <taxon>Eukaryota</taxon>
        <taxon>Fungi</taxon>
        <taxon>Dikarya</taxon>
        <taxon>Basidiomycota</taxon>
        <taxon>Agaricomycotina</taxon>
        <taxon>Agaricomycetes</taxon>
        <taxon>Agaricomycetidae</taxon>
        <taxon>Atheliales</taxon>
        <taxon>Atheliaceae</taxon>
        <taxon>Athelia</taxon>
    </lineage>
</organism>
<feature type="compositionally biased region" description="Low complexity" evidence="3">
    <location>
        <begin position="768"/>
        <end position="785"/>
    </location>
</feature>